<sequence length="523" mass="54636">MSDANEAAVASPSSPHSPEGGHSEKSHKKHGKRHSKSSAAVQDKANAIESPDSKPGTSDVEKAASGASPSEKVSPASADKNAAASKGAGQGTENVKSAHEAPAAVPVNEERRPSSSVVPIIAGALVVLVAAVAVGVSLIVYAVKDARTTTPTADPFSCVPLQNLPTDAVVLETPGGRLVGSTVSTATGVKVNRWLGVPYANTSADQHRLALPMPLNATDKCETVLAMEPREPCAQWVDGKVLGSEDCWYLNVWAPTTKGNGTRPLVVAATGHWFQRSTNDVPEWAELAAQADAVVVAPNVRLGVLGFLHPRKVEGIIPDIAEQDMVVAIQWALDNAASFGADPAALMLVGNGSGAYMLVEAAANLSVTVAKAVVEGSMYISGMPANMVNPSLELIFTMMEGFSPTQPLETLAGNMDPSLELAKKLNCGKNTTLWSSCFASAQLDTLLSTAAQMELRFTPMWNPFYMLSPPPGKKVPKIEEVVAGADSAQVSRGCDSWRLDDVKTKTPGGQASAARLASLEHEP</sequence>
<keyword evidence="2" id="KW-1185">Reference proteome</keyword>
<dbReference type="Proteomes" id="UP000821845">
    <property type="component" value="Chromosome 9"/>
</dbReference>
<reference evidence="1" key="1">
    <citation type="submission" date="2020-05" db="EMBL/GenBank/DDBJ databases">
        <title>Large-scale comparative analyses of tick genomes elucidate their genetic diversity and vector capacities.</title>
        <authorList>
            <person name="Jia N."/>
            <person name="Wang J."/>
            <person name="Shi W."/>
            <person name="Du L."/>
            <person name="Sun Y."/>
            <person name="Zhan W."/>
            <person name="Jiang J."/>
            <person name="Wang Q."/>
            <person name="Zhang B."/>
            <person name="Ji P."/>
            <person name="Sakyi L.B."/>
            <person name="Cui X."/>
            <person name="Yuan T."/>
            <person name="Jiang B."/>
            <person name="Yang W."/>
            <person name="Lam T.T.-Y."/>
            <person name="Chang Q."/>
            <person name="Ding S."/>
            <person name="Wang X."/>
            <person name="Zhu J."/>
            <person name="Ruan X."/>
            <person name="Zhao L."/>
            <person name="Wei J."/>
            <person name="Que T."/>
            <person name="Du C."/>
            <person name="Cheng J."/>
            <person name="Dai P."/>
            <person name="Han X."/>
            <person name="Huang E."/>
            <person name="Gao Y."/>
            <person name="Liu J."/>
            <person name="Shao H."/>
            <person name="Ye R."/>
            <person name="Li L."/>
            <person name="Wei W."/>
            <person name="Wang X."/>
            <person name="Wang C."/>
            <person name="Yang T."/>
            <person name="Huo Q."/>
            <person name="Li W."/>
            <person name="Guo W."/>
            <person name="Chen H."/>
            <person name="Zhou L."/>
            <person name="Ni X."/>
            <person name="Tian J."/>
            <person name="Zhou Y."/>
            <person name="Sheng Y."/>
            <person name="Liu T."/>
            <person name="Pan Y."/>
            <person name="Xia L."/>
            <person name="Li J."/>
            <person name="Zhao F."/>
            <person name="Cao W."/>
        </authorList>
    </citation>
    <scope>NUCLEOTIDE SEQUENCE</scope>
    <source>
        <strain evidence="1">Hyas-2018</strain>
    </source>
</reference>
<protein>
    <submittedName>
        <fullName evidence="1">Uncharacterized protein</fullName>
    </submittedName>
</protein>
<evidence type="ECO:0000313" key="1">
    <source>
        <dbReference type="EMBL" id="KAH6923210.1"/>
    </source>
</evidence>
<proteinExistence type="predicted"/>
<organism evidence="1 2">
    <name type="scientific">Hyalomma asiaticum</name>
    <name type="common">Tick</name>
    <dbReference type="NCBI Taxonomy" id="266040"/>
    <lineage>
        <taxon>Eukaryota</taxon>
        <taxon>Metazoa</taxon>
        <taxon>Ecdysozoa</taxon>
        <taxon>Arthropoda</taxon>
        <taxon>Chelicerata</taxon>
        <taxon>Arachnida</taxon>
        <taxon>Acari</taxon>
        <taxon>Parasitiformes</taxon>
        <taxon>Ixodida</taxon>
        <taxon>Ixodoidea</taxon>
        <taxon>Ixodidae</taxon>
        <taxon>Hyalomminae</taxon>
        <taxon>Hyalomma</taxon>
    </lineage>
</organism>
<gene>
    <name evidence="1" type="ORF">HPB50_024873</name>
</gene>
<comment type="caution">
    <text evidence="1">The sequence shown here is derived from an EMBL/GenBank/DDBJ whole genome shotgun (WGS) entry which is preliminary data.</text>
</comment>
<dbReference type="EMBL" id="CM023489">
    <property type="protein sequence ID" value="KAH6923210.1"/>
    <property type="molecule type" value="Genomic_DNA"/>
</dbReference>
<name>A0ACB7RLZ5_HYAAI</name>
<accession>A0ACB7RLZ5</accession>
<evidence type="ECO:0000313" key="2">
    <source>
        <dbReference type="Proteomes" id="UP000821845"/>
    </source>
</evidence>